<evidence type="ECO:0000313" key="2">
    <source>
        <dbReference type="Proteomes" id="UP000219636"/>
    </source>
</evidence>
<name>A0A285R9D5_9BACL</name>
<dbReference type="EMBL" id="OBMQ01000001">
    <property type="protein sequence ID" value="SOB90319.1"/>
    <property type="molecule type" value="Genomic_DNA"/>
</dbReference>
<dbReference type="AlphaFoldDB" id="A0A285R9D5"/>
<evidence type="ECO:0000313" key="1">
    <source>
        <dbReference type="EMBL" id="SOB90319.1"/>
    </source>
</evidence>
<accession>A0A285R9D5</accession>
<proteinExistence type="predicted"/>
<reference evidence="2" key="1">
    <citation type="submission" date="2017-08" db="EMBL/GenBank/DDBJ databases">
        <authorList>
            <person name="Varghese N."/>
            <person name="Submissions S."/>
        </authorList>
    </citation>
    <scope>NUCLEOTIDE SEQUENCE [LARGE SCALE GENOMIC DNA]</scope>
    <source>
        <strain evidence="2">JC22</strain>
    </source>
</reference>
<dbReference type="RefSeq" id="WP_097071729.1">
    <property type="nucleotide sequence ID" value="NZ_OBMQ01000001.1"/>
</dbReference>
<gene>
    <name evidence="1" type="ORF">SAMN05880501_101140</name>
</gene>
<sequence>MNKMNSKAFNQHVSWVFLNPENTNSIIFSPYDIRLNKDYRDAELADFNSILIFLNLEERSLRSNNNGKLVPPYEMVITNEGAYWWNELKEMYIPIRNNKVKETYFIYTDANNTIYRFPERPTLKEERENGFKVASIRDVKDLMKKAIMVSSTSKCTPAFADIAIVSEGAFLWNSLKKTYDKL</sequence>
<protein>
    <submittedName>
        <fullName evidence="1">Uncharacterized protein</fullName>
    </submittedName>
</protein>
<keyword evidence="2" id="KW-1185">Reference proteome</keyword>
<dbReference type="Proteomes" id="UP000219636">
    <property type="component" value="Unassembled WGS sequence"/>
</dbReference>
<organism evidence="1 2">
    <name type="scientific">Ureibacillus xyleni</name>
    <dbReference type="NCBI Taxonomy" id="614648"/>
    <lineage>
        <taxon>Bacteria</taxon>
        <taxon>Bacillati</taxon>
        <taxon>Bacillota</taxon>
        <taxon>Bacilli</taxon>
        <taxon>Bacillales</taxon>
        <taxon>Caryophanaceae</taxon>
        <taxon>Ureibacillus</taxon>
    </lineage>
</organism>